<dbReference type="PIRSF" id="PIRSF015875">
    <property type="entry name" value="UCP015875"/>
    <property type="match status" value="1"/>
</dbReference>
<dbReference type="AlphaFoldDB" id="A0A1A9RC14"/>
<dbReference type="STRING" id="539.A7P85_08260"/>
<dbReference type="Proteomes" id="UP000077589">
    <property type="component" value="Unassembled WGS sequence"/>
</dbReference>
<dbReference type="EMBL" id="LXSF01000012">
    <property type="protein sequence ID" value="OAM15172.1"/>
    <property type="molecule type" value="Genomic_DNA"/>
</dbReference>
<dbReference type="Proteomes" id="UP000078103">
    <property type="component" value="Unassembled WGS sequence"/>
</dbReference>
<evidence type="ECO:0000313" key="8">
    <source>
        <dbReference type="Proteomes" id="UP000215465"/>
    </source>
</evidence>
<evidence type="ECO:0000313" key="1">
    <source>
        <dbReference type="EMBL" id="OAM15172.1"/>
    </source>
</evidence>
<evidence type="ECO:0000313" key="3">
    <source>
        <dbReference type="EMBL" id="OAM22421.1"/>
    </source>
</evidence>
<gene>
    <name evidence="1" type="ORF">A7P85_08260</name>
    <name evidence="3" type="ORF">A7P89_04465</name>
    <name evidence="2" type="ORF">A7P90_02210</name>
    <name evidence="4" type="ORF">SAMEA4412678_01814</name>
</gene>
<organism evidence="1 6">
    <name type="scientific">Eikenella corrodens</name>
    <dbReference type="NCBI Taxonomy" id="539"/>
    <lineage>
        <taxon>Bacteria</taxon>
        <taxon>Pseudomonadati</taxon>
        <taxon>Pseudomonadota</taxon>
        <taxon>Betaproteobacteria</taxon>
        <taxon>Neisseriales</taxon>
        <taxon>Neisseriaceae</taxon>
        <taxon>Eikenella</taxon>
    </lineage>
</organism>
<proteinExistence type="predicted"/>
<dbReference type="EMBL" id="LXSH01000016">
    <property type="protein sequence ID" value="OAM22421.1"/>
    <property type="molecule type" value="Genomic_DNA"/>
</dbReference>
<name>A0A1A9RC14_EIKCO</name>
<evidence type="ECO:0000313" key="7">
    <source>
        <dbReference type="Proteomes" id="UP000078103"/>
    </source>
</evidence>
<dbReference type="InterPro" id="IPR007418">
    <property type="entry name" value="DUF474"/>
</dbReference>
<dbReference type="KEGG" id="ecor:SAMEA4412678_1814"/>
<protein>
    <submittedName>
        <fullName evidence="4">Uncharacterized protein conserved in bacteria</fullName>
    </submittedName>
</protein>
<dbReference type="EMBL" id="LT906482">
    <property type="protein sequence ID" value="SNW10249.1"/>
    <property type="molecule type" value="Genomic_DNA"/>
</dbReference>
<evidence type="ECO:0000313" key="2">
    <source>
        <dbReference type="EMBL" id="OAM21936.1"/>
    </source>
</evidence>
<dbReference type="Proteomes" id="UP000215465">
    <property type="component" value="Chromosome 1"/>
</dbReference>
<dbReference type="EMBL" id="LXSG01000014">
    <property type="protein sequence ID" value="OAM21936.1"/>
    <property type="molecule type" value="Genomic_DNA"/>
</dbReference>
<accession>A0A1A9RC14</accession>
<reference evidence="1" key="2">
    <citation type="submission" date="2016-05" db="EMBL/GenBank/DDBJ databases">
        <authorList>
            <person name="Lavstsen T."/>
            <person name="Jespersen J.S."/>
        </authorList>
    </citation>
    <scope>NUCLEOTIDE SEQUENCE</scope>
    <source>
        <strain evidence="1">NML01-0328</strain>
        <strain evidence="2">NML04-0072</strain>
        <strain evidence="3">NML120819</strain>
    </source>
</reference>
<sequence>MSVYSVAHIIHLFCAITFVGGVLFESLVLSVLHTKKVSREARREAERALSARAVKVMPWVVGLLFLSGLVMMHRYLQILHNPFANSFFIQLSIKLLLAFSILCHFLAAVTRMRRHTMTVAFSKYIHRAVLVQMLLIVFLAKAMFYIAW</sequence>
<dbReference type="GeneID" id="60770709"/>
<evidence type="ECO:0000313" key="4">
    <source>
        <dbReference type="EMBL" id="SNW10249.1"/>
    </source>
</evidence>
<reference evidence="4 8" key="3">
    <citation type="submission" date="2017-06" db="EMBL/GenBank/DDBJ databases">
        <authorList>
            <consortium name="Pathogen Informatics"/>
        </authorList>
    </citation>
    <scope>NUCLEOTIDE SEQUENCE [LARGE SCALE GENOMIC DNA]</scope>
    <source>
        <strain evidence="4 8">NCTC10596</strain>
    </source>
</reference>
<evidence type="ECO:0000313" key="6">
    <source>
        <dbReference type="Proteomes" id="UP000078003"/>
    </source>
</evidence>
<reference evidence="5 6" key="1">
    <citation type="submission" date="2016-05" db="EMBL/GenBank/DDBJ databases">
        <title>Draft genome of Corynebacterium afermentans subsp. afermentans LCDC 88199T.</title>
        <authorList>
            <person name="Bernier A.-M."/>
            <person name="Bernard K."/>
        </authorList>
    </citation>
    <scope>NUCLEOTIDE SEQUENCE [LARGE SCALE GENOMIC DNA]</scope>
    <source>
        <strain evidence="6">NML01-0328</strain>
        <strain evidence="5">NML04-0072</strain>
        <strain evidence="7">NML120819</strain>
    </source>
</reference>
<dbReference type="Proteomes" id="UP000078003">
    <property type="component" value="Unassembled WGS sequence"/>
</dbReference>
<dbReference type="RefSeq" id="WP_003821861.1">
    <property type="nucleotide sequence ID" value="NZ_CAJPRZ010000004.1"/>
</dbReference>
<dbReference type="OrthoDB" id="5955722at2"/>
<evidence type="ECO:0000313" key="5">
    <source>
        <dbReference type="Proteomes" id="UP000077589"/>
    </source>
</evidence>